<dbReference type="PANTHER" id="PTHR44329">
    <property type="entry name" value="SERINE/THREONINE-PROTEIN KINASE TNNI3K-RELATED"/>
    <property type="match status" value="1"/>
</dbReference>
<dbReference type="PANTHER" id="PTHR44329:SF214">
    <property type="entry name" value="PROTEIN KINASE DOMAIN-CONTAINING PROTEIN"/>
    <property type="match status" value="1"/>
</dbReference>
<evidence type="ECO:0000256" key="1">
    <source>
        <dbReference type="SAM" id="MobiDB-lite"/>
    </source>
</evidence>
<sequence>MRPIGQSCFITALVGAGFVSKAATEWTLDVSCPSQQPATLTIAELTASYLCSDGTRKEAQMGNGYFMVDVNVETLALELKGSSVEILNFSSSATIKPVLSPGKLDFRYFSHLKSLIFTHVVMDSVELMTQNVTTDVRIINSDIEDLSLPLPGEALTQIDLSGTSVAKLPTFLYERDLHSNVNVMVDLSLVHGEAELSSKQLSILEANLQTLSAQSWARDYASSCEMPEILSATVPSGSTERTVVCGTGSSSPSMVPASGHSSISSSDNVSDGSTAGVSSGDSTSSISTGALVATIVVVVVFAVLLTLFLLRMYVRRKAANASSPSNDAATTLMSKREAANKSSFISNDEFLRNFRLPQSDVALVKSVGTGRLWMGEYHGGKVVLKRVESEVTDSYVTKALMAQARMLAVISHPNITNLVGVTWLAGTDFAVVTEFMDKGNLKTMLANTDVDLTVATKLQMCSDVALALAYVHESERNMCARQLSSRKVLVNKAMSCKLSLFECVPISAKLGCSNVVAAYSYGMGELAWLPPEVITRSCPTEARKSNIYAFGVLVSEIFSRVSPYQSLVEKMGNTMSDIEIAKRVRRRELLAPHENRHEYLAAPASVRQLVERCLSYAPMSRPTAKDIMEVLHGAKNELLTKSV</sequence>
<evidence type="ECO:0000313" key="6">
    <source>
        <dbReference type="Proteomes" id="UP001162060"/>
    </source>
</evidence>
<keyword evidence="2" id="KW-1133">Transmembrane helix</keyword>
<evidence type="ECO:0000259" key="4">
    <source>
        <dbReference type="PROSITE" id="PS50011"/>
    </source>
</evidence>
<feature type="chain" id="PRO_5043898025" description="Protein kinase domain-containing protein" evidence="3">
    <location>
        <begin position="25"/>
        <end position="643"/>
    </location>
</feature>
<dbReference type="SUPFAM" id="SSF56112">
    <property type="entry name" value="Protein kinase-like (PK-like)"/>
    <property type="match status" value="1"/>
</dbReference>
<dbReference type="GO" id="GO:0005524">
    <property type="term" value="F:ATP binding"/>
    <property type="evidence" value="ECO:0007669"/>
    <property type="project" value="InterPro"/>
</dbReference>
<dbReference type="Gene3D" id="1.10.510.10">
    <property type="entry name" value="Transferase(Phosphotransferase) domain 1"/>
    <property type="match status" value="1"/>
</dbReference>
<feature type="compositionally biased region" description="Polar residues" evidence="1">
    <location>
        <begin position="239"/>
        <end position="253"/>
    </location>
</feature>
<evidence type="ECO:0000313" key="5">
    <source>
        <dbReference type="EMBL" id="CAK7918441.1"/>
    </source>
</evidence>
<name>A0AAV1TDS8_9STRA</name>
<evidence type="ECO:0000256" key="3">
    <source>
        <dbReference type="SAM" id="SignalP"/>
    </source>
</evidence>
<feature type="compositionally biased region" description="Low complexity" evidence="1">
    <location>
        <begin position="258"/>
        <end position="280"/>
    </location>
</feature>
<feature type="transmembrane region" description="Helical" evidence="2">
    <location>
        <begin position="289"/>
        <end position="310"/>
    </location>
</feature>
<dbReference type="InterPro" id="IPR000719">
    <property type="entry name" value="Prot_kinase_dom"/>
</dbReference>
<proteinExistence type="predicted"/>
<reference evidence="5" key="1">
    <citation type="submission" date="2024-01" db="EMBL/GenBank/DDBJ databases">
        <authorList>
            <person name="Webb A."/>
        </authorList>
    </citation>
    <scope>NUCLEOTIDE SEQUENCE</scope>
    <source>
        <strain evidence="5">Pm1</strain>
    </source>
</reference>
<dbReference type="InterPro" id="IPR051681">
    <property type="entry name" value="Ser/Thr_Kinases-Pseudokinases"/>
</dbReference>
<dbReference type="Proteomes" id="UP001162060">
    <property type="component" value="Unassembled WGS sequence"/>
</dbReference>
<dbReference type="AlphaFoldDB" id="A0AAV1TDS8"/>
<dbReference type="Pfam" id="PF07714">
    <property type="entry name" value="PK_Tyr_Ser-Thr"/>
    <property type="match status" value="1"/>
</dbReference>
<keyword evidence="3" id="KW-0732">Signal</keyword>
<dbReference type="Gene3D" id="3.30.200.20">
    <property type="entry name" value="Phosphorylase Kinase, domain 1"/>
    <property type="match status" value="1"/>
</dbReference>
<feature type="domain" description="Protein kinase" evidence="4">
    <location>
        <begin position="358"/>
        <end position="639"/>
    </location>
</feature>
<dbReference type="EMBL" id="CAKLBY020000047">
    <property type="protein sequence ID" value="CAK7918441.1"/>
    <property type="molecule type" value="Genomic_DNA"/>
</dbReference>
<feature type="region of interest" description="Disordered" evidence="1">
    <location>
        <begin position="239"/>
        <end position="280"/>
    </location>
</feature>
<comment type="caution">
    <text evidence="5">The sequence shown here is derived from an EMBL/GenBank/DDBJ whole genome shotgun (WGS) entry which is preliminary data.</text>
</comment>
<protein>
    <recommendedName>
        <fullName evidence="4">Protein kinase domain-containing protein</fullName>
    </recommendedName>
</protein>
<accession>A0AAV1TDS8</accession>
<dbReference type="InterPro" id="IPR011009">
    <property type="entry name" value="Kinase-like_dom_sf"/>
</dbReference>
<dbReference type="PROSITE" id="PS50011">
    <property type="entry name" value="PROTEIN_KINASE_DOM"/>
    <property type="match status" value="1"/>
</dbReference>
<keyword evidence="2" id="KW-0472">Membrane</keyword>
<organism evidence="5 6">
    <name type="scientific">Peronospora matthiolae</name>
    <dbReference type="NCBI Taxonomy" id="2874970"/>
    <lineage>
        <taxon>Eukaryota</taxon>
        <taxon>Sar</taxon>
        <taxon>Stramenopiles</taxon>
        <taxon>Oomycota</taxon>
        <taxon>Peronosporomycetes</taxon>
        <taxon>Peronosporales</taxon>
        <taxon>Peronosporaceae</taxon>
        <taxon>Peronospora</taxon>
    </lineage>
</organism>
<gene>
    <name evidence="5" type="ORF">PM001_LOCUS5794</name>
</gene>
<dbReference type="GO" id="GO:0004674">
    <property type="term" value="F:protein serine/threonine kinase activity"/>
    <property type="evidence" value="ECO:0007669"/>
    <property type="project" value="TreeGrafter"/>
</dbReference>
<evidence type="ECO:0000256" key="2">
    <source>
        <dbReference type="SAM" id="Phobius"/>
    </source>
</evidence>
<keyword evidence="2" id="KW-0812">Transmembrane</keyword>
<feature type="signal peptide" evidence="3">
    <location>
        <begin position="1"/>
        <end position="24"/>
    </location>
</feature>
<dbReference type="InterPro" id="IPR001245">
    <property type="entry name" value="Ser-Thr/Tyr_kinase_cat_dom"/>
</dbReference>